<dbReference type="Gene3D" id="3.40.50.1240">
    <property type="entry name" value="Phosphoglycerate mutase-like"/>
    <property type="match status" value="1"/>
</dbReference>
<dbReference type="CDD" id="cd07067">
    <property type="entry name" value="HP_PGM_like"/>
    <property type="match status" value="1"/>
</dbReference>
<dbReference type="SUPFAM" id="SSF53254">
    <property type="entry name" value="Phosphoglycerate mutase-like"/>
    <property type="match status" value="1"/>
</dbReference>
<dbReference type="InterPro" id="IPR050275">
    <property type="entry name" value="PGM_Phosphatase"/>
</dbReference>
<evidence type="ECO:0000313" key="1">
    <source>
        <dbReference type="EMBL" id="KQL44893.1"/>
    </source>
</evidence>
<dbReference type="PIRSF" id="PIRSF000709">
    <property type="entry name" value="6PFK_2-Ptase"/>
    <property type="match status" value="1"/>
</dbReference>
<sequence>MKHIYLVRHCKATGQEPDAPLTELGVKQAEQLAEFFSGKEIDSIISSPFERAHRTIKPLADKLGLDISLDERLTERVLSAQDLPDWYEMLRKTYDDLDLFYAGGESSRTAMSRVSSVIHEVLHGASQHTVVVSHGNLMSLLLKHFDDQIGFKEWEALSNPDVYQLSFENDSPSIRRVWVD</sequence>
<comment type="caution">
    <text evidence="1">The sequence shown here is derived from an EMBL/GenBank/DDBJ whole genome shotgun (WGS) entry which is preliminary data.</text>
</comment>
<dbReference type="PANTHER" id="PTHR48100:SF1">
    <property type="entry name" value="HISTIDINE PHOSPHATASE FAMILY PROTEIN-RELATED"/>
    <property type="match status" value="1"/>
</dbReference>
<reference evidence="1 2" key="1">
    <citation type="submission" date="2015-09" db="EMBL/GenBank/DDBJ databases">
        <title>Genome sequencing project for genomic taxonomy and phylogenomics of Bacillus-like bacteria.</title>
        <authorList>
            <person name="Liu B."/>
            <person name="Wang J."/>
            <person name="Zhu Y."/>
            <person name="Liu G."/>
            <person name="Chen Q."/>
            <person name="Chen Z."/>
            <person name="Lan J."/>
            <person name="Che J."/>
            <person name="Ge C."/>
            <person name="Shi H."/>
            <person name="Pan Z."/>
            <person name="Liu X."/>
        </authorList>
    </citation>
    <scope>NUCLEOTIDE SEQUENCE [LARGE SCALE GENOMIC DNA]</scope>
    <source>
        <strain evidence="1 2">DSM 8552</strain>
    </source>
</reference>
<dbReference type="RefSeq" id="WP_055747486.1">
    <property type="nucleotide sequence ID" value="NZ_LJJB01000013.1"/>
</dbReference>
<dbReference type="EMBL" id="LJJB01000013">
    <property type="protein sequence ID" value="KQL44893.1"/>
    <property type="molecule type" value="Genomic_DNA"/>
</dbReference>
<gene>
    <name evidence="1" type="ORF">AN963_26505</name>
</gene>
<proteinExistence type="predicted"/>
<keyword evidence="2" id="KW-1185">Reference proteome</keyword>
<dbReference type="Proteomes" id="UP000051063">
    <property type="component" value="Unassembled WGS sequence"/>
</dbReference>
<dbReference type="InterPro" id="IPR029033">
    <property type="entry name" value="His_PPase_superfam"/>
</dbReference>
<dbReference type="PANTHER" id="PTHR48100">
    <property type="entry name" value="BROAD-SPECIFICITY PHOSPHATASE YOR283W-RELATED"/>
    <property type="match status" value="1"/>
</dbReference>
<organism evidence="1 2">
    <name type="scientific">Brevibacillus choshinensis</name>
    <dbReference type="NCBI Taxonomy" id="54911"/>
    <lineage>
        <taxon>Bacteria</taxon>
        <taxon>Bacillati</taxon>
        <taxon>Bacillota</taxon>
        <taxon>Bacilli</taxon>
        <taxon>Bacillales</taxon>
        <taxon>Paenibacillaceae</taxon>
        <taxon>Brevibacillus</taxon>
    </lineage>
</organism>
<dbReference type="SMART" id="SM00855">
    <property type="entry name" value="PGAM"/>
    <property type="match status" value="1"/>
</dbReference>
<protein>
    <submittedName>
        <fullName evidence="1">Phosphoglycerate mutase</fullName>
    </submittedName>
</protein>
<evidence type="ECO:0000313" key="2">
    <source>
        <dbReference type="Proteomes" id="UP000051063"/>
    </source>
</evidence>
<name>A0ABR5N3N7_BRECH</name>
<accession>A0ABR5N3N7</accession>
<dbReference type="Pfam" id="PF00300">
    <property type="entry name" value="His_Phos_1"/>
    <property type="match status" value="1"/>
</dbReference>
<dbReference type="InterPro" id="IPR013078">
    <property type="entry name" value="His_Pase_superF_clade-1"/>
</dbReference>